<sequence length="150" mass="16519">MALMKLGSKSEAFRREGQAWHCPQAFPVMLQLKLEKCPFIYTKFTPPSSSSSSSFPLISRSGQLAKIIKDTSNDDVSVCALQLVTYGGAKAFELLAKFCYGVKIELTALNIVSLRCASEYLQMTDEYGMEISFAQTEAFLNDVLGIGQIP</sequence>
<keyword evidence="3" id="KW-1185">Reference proteome</keyword>
<dbReference type="PANTHER" id="PTHR32370">
    <property type="entry name" value="OS12G0117600 PROTEIN"/>
    <property type="match status" value="1"/>
</dbReference>
<organism evidence="2 3">
    <name type="scientific">Datura stramonium</name>
    <name type="common">Jimsonweed</name>
    <name type="synonym">Common thornapple</name>
    <dbReference type="NCBI Taxonomy" id="4076"/>
    <lineage>
        <taxon>Eukaryota</taxon>
        <taxon>Viridiplantae</taxon>
        <taxon>Streptophyta</taxon>
        <taxon>Embryophyta</taxon>
        <taxon>Tracheophyta</taxon>
        <taxon>Spermatophyta</taxon>
        <taxon>Magnoliopsida</taxon>
        <taxon>eudicotyledons</taxon>
        <taxon>Gunneridae</taxon>
        <taxon>Pentapetalae</taxon>
        <taxon>asterids</taxon>
        <taxon>lamiids</taxon>
        <taxon>Solanales</taxon>
        <taxon>Solanaceae</taxon>
        <taxon>Solanoideae</taxon>
        <taxon>Datureae</taxon>
        <taxon>Datura</taxon>
    </lineage>
</organism>
<dbReference type="EMBL" id="JACEIK010002031">
    <property type="protein sequence ID" value="MCD9558597.1"/>
    <property type="molecule type" value="Genomic_DNA"/>
</dbReference>
<protein>
    <recommendedName>
        <fullName evidence="4">BTB/POZ domain-containing protein</fullName>
    </recommendedName>
</protein>
<gene>
    <name evidence="2" type="ORF">HAX54_016041</name>
</gene>
<accession>A0ABS8UKH6</accession>
<dbReference type="Proteomes" id="UP000823775">
    <property type="component" value="Unassembled WGS sequence"/>
</dbReference>
<evidence type="ECO:0000313" key="3">
    <source>
        <dbReference type="Proteomes" id="UP000823775"/>
    </source>
</evidence>
<evidence type="ECO:0008006" key="4">
    <source>
        <dbReference type="Google" id="ProtNLM"/>
    </source>
</evidence>
<evidence type="ECO:0000313" key="2">
    <source>
        <dbReference type="EMBL" id="MCD9558597.1"/>
    </source>
</evidence>
<dbReference type="SUPFAM" id="SSF54695">
    <property type="entry name" value="POZ domain"/>
    <property type="match status" value="1"/>
</dbReference>
<evidence type="ECO:0000256" key="1">
    <source>
        <dbReference type="ARBA" id="ARBA00004906"/>
    </source>
</evidence>
<name>A0ABS8UKH6_DATST</name>
<proteinExistence type="predicted"/>
<comment type="pathway">
    <text evidence="1">Protein modification; protein ubiquitination.</text>
</comment>
<comment type="caution">
    <text evidence="2">The sequence shown here is derived from an EMBL/GenBank/DDBJ whole genome shotgun (WGS) entry which is preliminary data.</text>
</comment>
<reference evidence="2 3" key="1">
    <citation type="journal article" date="2021" name="BMC Genomics">
        <title>Datura genome reveals duplications of psychoactive alkaloid biosynthetic genes and high mutation rate following tissue culture.</title>
        <authorList>
            <person name="Rajewski A."/>
            <person name="Carter-House D."/>
            <person name="Stajich J."/>
            <person name="Litt A."/>
        </authorList>
    </citation>
    <scope>NUCLEOTIDE SEQUENCE [LARGE SCALE GENOMIC DNA]</scope>
    <source>
        <strain evidence="2">AR-01</strain>
    </source>
</reference>
<dbReference type="InterPro" id="IPR043454">
    <property type="entry name" value="NPH3/RPT2-like"/>
</dbReference>
<dbReference type="InterPro" id="IPR011333">
    <property type="entry name" value="SKP1/BTB/POZ_sf"/>
</dbReference>